<accession>A0A6P2PVA4</accession>
<evidence type="ECO:0000313" key="2">
    <source>
        <dbReference type="Proteomes" id="UP000494261"/>
    </source>
</evidence>
<evidence type="ECO:0000313" key="1">
    <source>
        <dbReference type="EMBL" id="VWC12885.1"/>
    </source>
</evidence>
<name>A0A6P2PVA4_9BURK</name>
<organism evidence="1 2">
    <name type="scientific">Burkholderia aenigmatica</name>
    <dbReference type="NCBI Taxonomy" id="2015348"/>
    <lineage>
        <taxon>Bacteria</taxon>
        <taxon>Pseudomonadati</taxon>
        <taxon>Pseudomonadota</taxon>
        <taxon>Betaproteobacteria</taxon>
        <taxon>Burkholderiales</taxon>
        <taxon>Burkholderiaceae</taxon>
        <taxon>Burkholderia</taxon>
        <taxon>Burkholderia cepacia complex</taxon>
    </lineage>
</organism>
<dbReference type="RefSeq" id="WP_175024718.1">
    <property type="nucleotide sequence ID" value="NZ_CABVQC010000043.1"/>
</dbReference>
<proteinExistence type="predicted"/>
<dbReference type="Proteomes" id="UP000494261">
    <property type="component" value="Unassembled WGS sequence"/>
</dbReference>
<sequence>MAESAEHLFLKQTFLTVLKRFSRIDLYGFCETDRKLFDFSCLVERDWERPLVGQVLWGHTDGIEKDVRSLLHDDGAEITPYIVRDSVKTYQALEEIIASYRNSPARGRLARLKLLPVPSDFDADNASQRDCVERLLTEKIVDDIIFNVVFGHIAEEHVQFFLDASGTLGLNLAILYVIATEGFLNISTLSKRLQVSASPVREQLLLLKGAGFIRADRDKALYEMTSRGRLFLDLVRRVDHELETGDLTDECAYILSRLGCAPIALDERLEARMQKPFGRLLTTMQAVRSQFGCDLSSIRHVARHRDVPE</sequence>
<dbReference type="SUPFAM" id="SSF46785">
    <property type="entry name" value="Winged helix' DNA-binding domain"/>
    <property type="match status" value="1"/>
</dbReference>
<gene>
    <name evidence="1" type="ORF">BLA13014_05308</name>
</gene>
<protein>
    <submittedName>
        <fullName evidence="1">Uncharacterized protein</fullName>
    </submittedName>
</protein>
<dbReference type="EMBL" id="CABVQC010000043">
    <property type="protein sequence ID" value="VWC12885.1"/>
    <property type="molecule type" value="Genomic_DNA"/>
</dbReference>
<dbReference type="AlphaFoldDB" id="A0A6P2PVA4"/>
<reference evidence="1 2" key="1">
    <citation type="submission" date="2019-09" db="EMBL/GenBank/DDBJ databases">
        <authorList>
            <person name="Depoorter E."/>
        </authorList>
    </citation>
    <scope>NUCLEOTIDE SEQUENCE [LARGE SCALE GENOMIC DNA]</scope>
    <source>
        <strain evidence="1">LMG 13014</strain>
    </source>
</reference>
<dbReference type="InterPro" id="IPR036388">
    <property type="entry name" value="WH-like_DNA-bd_sf"/>
</dbReference>
<dbReference type="InterPro" id="IPR036390">
    <property type="entry name" value="WH_DNA-bd_sf"/>
</dbReference>
<dbReference type="Gene3D" id="1.10.10.10">
    <property type="entry name" value="Winged helix-like DNA-binding domain superfamily/Winged helix DNA-binding domain"/>
    <property type="match status" value="1"/>
</dbReference>